<evidence type="ECO:0000256" key="1">
    <source>
        <dbReference type="SAM" id="MobiDB-lite"/>
    </source>
</evidence>
<dbReference type="EMBL" id="JADLQN010000005">
    <property type="protein sequence ID" value="MBF6357348.1"/>
    <property type="molecule type" value="Genomic_DNA"/>
</dbReference>
<feature type="signal peptide" evidence="2">
    <location>
        <begin position="1"/>
        <end position="22"/>
    </location>
</feature>
<evidence type="ECO:0000256" key="2">
    <source>
        <dbReference type="SAM" id="SignalP"/>
    </source>
</evidence>
<keyword evidence="2" id="KW-0732">Signal</keyword>
<dbReference type="PROSITE" id="PS51257">
    <property type="entry name" value="PROKAR_LIPOPROTEIN"/>
    <property type="match status" value="1"/>
</dbReference>
<dbReference type="Proteomes" id="UP000707731">
    <property type="component" value="Unassembled WGS sequence"/>
</dbReference>
<comment type="caution">
    <text evidence="3">The sequence shown here is derived from an EMBL/GenBank/DDBJ whole genome shotgun (WGS) entry which is preliminary data.</text>
</comment>
<evidence type="ECO:0008006" key="5">
    <source>
        <dbReference type="Google" id="ProtNLM"/>
    </source>
</evidence>
<name>A0ABS0DHK3_9NOCA</name>
<dbReference type="RefSeq" id="WP_195004199.1">
    <property type="nucleotide sequence ID" value="NZ_JADLQN010000005.1"/>
</dbReference>
<feature type="chain" id="PRO_5047525081" description="Lipoprotein" evidence="2">
    <location>
        <begin position="23"/>
        <end position="194"/>
    </location>
</feature>
<sequence length="194" mass="19562">MNRSVLLIVATTTAAAVLTACGGEDASDKGSAASTAVSTSASAPATAPGAPAPGPDAGTAAPAPETTVPAPEATVPAPEATVPAPEPTVPGDTGVTESPAPSEDHCAIVGDEYLTTSLQMTGGSTRLVPLQDSRCTGTFASANHWPEGAQHPELYLFRYSEAHGHWRFVEHGYGGMNCAGKYGLSAEDASILRC</sequence>
<keyword evidence="4" id="KW-1185">Reference proteome</keyword>
<evidence type="ECO:0000313" key="4">
    <source>
        <dbReference type="Proteomes" id="UP000707731"/>
    </source>
</evidence>
<protein>
    <recommendedName>
        <fullName evidence="5">Lipoprotein</fullName>
    </recommendedName>
</protein>
<feature type="compositionally biased region" description="Low complexity" evidence="1">
    <location>
        <begin position="40"/>
        <end position="83"/>
    </location>
</feature>
<proteinExistence type="predicted"/>
<feature type="region of interest" description="Disordered" evidence="1">
    <location>
        <begin position="40"/>
        <end position="104"/>
    </location>
</feature>
<reference evidence="3 4" key="1">
    <citation type="submission" date="2020-10" db="EMBL/GenBank/DDBJ databases">
        <title>Identification of Nocardia species via Next-generation sequencing and recognition of intraspecies genetic diversity.</title>
        <authorList>
            <person name="Li P."/>
            <person name="Li P."/>
            <person name="Lu B."/>
        </authorList>
    </citation>
    <scope>NUCLEOTIDE SEQUENCE [LARGE SCALE GENOMIC DNA]</scope>
    <source>
        <strain evidence="3 4">BJ06-0143</strain>
    </source>
</reference>
<gene>
    <name evidence="3" type="ORF">IU449_22840</name>
</gene>
<evidence type="ECO:0000313" key="3">
    <source>
        <dbReference type="EMBL" id="MBF6357348.1"/>
    </source>
</evidence>
<organism evidence="3 4">
    <name type="scientific">Nocardia higoensis</name>
    <dbReference type="NCBI Taxonomy" id="228599"/>
    <lineage>
        <taxon>Bacteria</taxon>
        <taxon>Bacillati</taxon>
        <taxon>Actinomycetota</taxon>
        <taxon>Actinomycetes</taxon>
        <taxon>Mycobacteriales</taxon>
        <taxon>Nocardiaceae</taxon>
        <taxon>Nocardia</taxon>
    </lineage>
</organism>
<accession>A0ABS0DHK3</accession>